<accession>A0ABV5BCY8</accession>
<keyword evidence="1" id="KW-0812">Transmembrane</keyword>
<name>A0ABV5BCY8_9BACL</name>
<sequence>MNGKQKRFKTVMMIIAIAGILGTVIPNLLETSYSPAEKTVICLAYLIGIPLVCSVIYWVGKKVLRG</sequence>
<reference evidence="2 3" key="1">
    <citation type="submission" date="2024-09" db="EMBL/GenBank/DDBJ databases">
        <authorList>
            <person name="Ruan L."/>
        </authorList>
    </citation>
    <scope>NUCLEOTIDE SEQUENCE [LARGE SCALE GENOMIC DNA]</scope>
    <source>
        <strain evidence="2 3">D33</strain>
    </source>
</reference>
<keyword evidence="1" id="KW-0472">Membrane</keyword>
<keyword evidence="1" id="KW-1133">Transmembrane helix</keyword>
<proteinExistence type="predicted"/>
<protein>
    <submittedName>
        <fullName evidence="2">Uncharacterized protein</fullName>
    </submittedName>
</protein>
<feature type="transmembrane region" description="Helical" evidence="1">
    <location>
        <begin position="12"/>
        <end position="29"/>
    </location>
</feature>
<evidence type="ECO:0000313" key="3">
    <source>
        <dbReference type="Proteomes" id="UP001580407"/>
    </source>
</evidence>
<feature type="transmembrane region" description="Helical" evidence="1">
    <location>
        <begin position="41"/>
        <end position="60"/>
    </location>
</feature>
<dbReference type="EMBL" id="JBHILM010000024">
    <property type="protein sequence ID" value="MFB5683224.1"/>
    <property type="molecule type" value="Genomic_DNA"/>
</dbReference>
<organism evidence="2 3">
    <name type="scientific">Paenibacillus terreus</name>
    <dbReference type="NCBI Taxonomy" id="1387834"/>
    <lineage>
        <taxon>Bacteria</taxon>
        <taxon>Bacillati</taxon>
        <taxon>Bacillota</taxon>
        <taxon>Bacilli</taxon>
        <taxon>Bacillales</taxon>
        <taxon>Paenibacillaceae</taxon>
        <taxon>Paenibacillus</taxon>
    </lineage>
</organism>
<dbReference type="Proteomes" id="UP001580407">
    <property type="component" value="Unassembled WGS sequence"/>
</dbReference>
<evidence type="ECO:0000313" key="2">
    <source>
        <dbReference type="EMBL" id="MFB5683224.1"/>
    </source>
</evidence>
<dbReference type="RefSeq" id="WP_375526963.1">
    <property type="nucleotide sequence ID" value="NZ_JBHILM010000024.1"/>
</dbReference>
<gene>
    <name evidence="2" type="ORF">ACE3NQ_20085</name>
</gene>
<keyword evidence="3" id="KW-1185">Reference proteome</keyword>
<evidence type="ECO:0000256" key="1">
    <source>
        <dbReference type="SAM" id="Phobius"/>
    </source>
</evidence>
<comment type="caution">
    <text evidence="2">The sequence shown here is derived from an EMBL/GenBank/DDBJ whole genome shotgun (WGS) entry which is preliminary data.</text>
</comment>